<dbReference type="Proteomes" id="UP001226434">
    <property type="component" value="Unassembled WGS sequence"/>
</dbReference>
<accession>A0ABT6RJ35</accession>
<evidence type="ECO:0000313" key="2">
    <source>
        <dbReference type="Proteomes" id="UP001226434"/>
    </source>
</evidence>
<name>A0ABT6RJ35_9BACT</name>
<comment type="caution">
    <text evidence="1">The sequence shown here is derived from an EMBL/GenBank/DDBJ whole genome shotgun (WGS) entry which is preliminary data.</text>
</comment>
<sequence length="229" mass="27046">MAYSFTLKKREKKHFKLLPKISRKVKASANSILTGFKFFTHSININNLISQQDRTVLKILFNAWEQRLNNHIENILTKTNSSFFSTGNNKLVGTLYETCFFDYHKVIEMLKSKNSFSNAINRVLLDTIRITFQKLNISYEQHWYPDYKDLEEDKIGYFKNLYHFEDRIQNLEKEEVERIYFKVVDKPCSPLGLSSPEWDTSKLRLKLDVVSDLLSNQNQFLHSLSQDLS</sequence>
<gene>
    <name evidence="1" type="ORF">QJ048_22515</name>
</gene>
<evidence type="ECO:0000313" key="1">
    <source>
        <dbReference type="EMBL" id="MDI3322580.1"/>
    </source>
</evidence>
<keyword evidence="2" id="KW-1185">Reference proteome</keyword>
<dbReference type="RefSeq" id="WP_282336715.1">
    <property type="nucleotide sequence ID" value="NZ_JASBRG010000008.1"/>
</dbReference>
<proteinExistence type="predicted"/>
<protein>
    <submittedName>
        <fullName evidence="1">Uncharacterized protein</fullName>
    </submittedName>
</protein>
<organism evidence="1 2">
    <name type="scientific">Pinibacter soli</name>
    <dbReference type="NCBI Taxonomy" id="3044211"/>
    <lineage>
        <taxon>Bacteria</taxon>
        <taxon>Pseudomonadati</taxon>
        <taxon>Bacteroidota</taxon>
        <taxon>Chitinophagia</taxon>
        <taxon>Chitinophagales</taxon>
        <taxon>Chitinophagaceae</taxon>
        <taxon>Pinibacter</taxon>
    </lineage>
</organism>
<reference evidence="1 2" key="1">
    <citation type="submission" date="2023-05" db="EMBL/GenBank/DDBJ databases">
        <title>Genome sequence of Pinibacter sp. MAH-24.</title>
        <authorList>
            <person name="Huq M.A."/>
        </authorList>
    </citation>
    <scope>NUCLEOTIDE SEQUENCE [LARGE SCALE GENOMIC DNA]</scope>
    <source>
        <strain evidence="1 2">MAH-24</strain>
    </source>
</reference>
<dbReference type="EMBL" id="JASBRG010000008">
    <property type="protein sequence ID" value="MDI3322580.1"/>
    <property type="molecule type" value="Genomic_DNA"/>
</dbReference>